<evidence type="ECO:0000313" key="5">
    <source>
        <dbReference type="Proteomes" id="UP000435112"/>
    </source>
</evidence>
<accession>A0A6A3LXM4</accession>
<dbReference type="AlphaFoldDB" id="A0A6A3LXM4"/>
<evidence type="ECO:0000313" key="2">
    <source>
        <dbReference type="EMBL" id="KAE9020683.1"/>
    </source>
</evidence>
<dbReference type="Proteomes" id="UP000434957">
    <property type="component" value="Unassembled WGS sequence"/>
</dbReference>
<dbReference type="EMBL" id="QXFU01000785">
    <property type="protein sequence ID" value="KAE9020683.1"/>
    <property type="molecule type" value="Genomic_DNA"/>
</dbReference>
<evidence type="ECO:0000313" key="4">
    <source>
        <dbReference type="Proteomes" id="UP000434957"/>
    </source>
</evidence>
<sequence length="163" mass="17257">MPPPVVDLTGDSDVEDLVTATTDAEPQQQETTDGEPQQHPTTDAEPLPLARDVGTQQHAKQHVAHHAQDLQCAVSVAKPLQRVAPAVLPLPEPTGESLPVVKRGLDRPQGVPVGTRRLRFVAGNVRMAHAIEQQPGNLSSGLPQKGRTCSEAIDLTIQSGADG</sequence>
<protein>
    <submittedName>
        <fullName evidence="2">Uncharacterized protein</fullName>
    </submittedName>
</protein>
<name>A0A6A3LXM4_9STRA</name>
<dbReference type="EMBL" id="QXFT01000076">
    <property type="protein sequence ID" value="KAE9356238.1"/>
    <property type="molecule type" value="Genomic_DNA"/>
</dbReference>
<feature type="region of interest" description="Disordered" evidence="1">
    <location>
        <begin position="1"/>
        <end position="48"/>
    </location>
</feature>
<organism evidence="2 5">
    <name type="scientific">Phytophthora rubi</name>
    <dbReference type="NCBI Taxonomy" id="129364"/>
    <lineage>
        <taxon>Eukaryota</taxon>
        <taxon>Sar</taxon>
        <taxon>Stramenopiles</taxon>
        <taxon>Oomycota</taxon>
        <taxon>Peronosporomycetes</taxon>
        <taxon>Peronosporales</taxon>
        <taxon>Peronosporaceae</taxon>
        <taxon>Phytophthora</taxon>
    </lineage>
</organism>
<feature type="compositionally biased region" description="Polar residues" evidence="1">
    <location>
        <begin position="19"/>
        <end position="41"/>
    </location>
</feature>
<comment type="caution">
    <text evidence="2">The sequence shown here is derived from an EMBL/GenBank/DDBJ whole genome shotgun (WGS) entry which is preliminary data.</text>
</comment>
<keyword evidence="4" id="KW-1185">Reference proteome</keyword>
<gene>
    <name evidence="2" type="ORF">PR002_g12459</name>
    <name evidence="3" type="ORF">PR003_g2416</name>
</gene>
<proteinExistence type="predicted"/>
<evidence type="ECO:0000256" key="1">
    <source>
        <dbReference type="SAM" id="MobiDB-lite"/>
    </source>
</evidence>
<evidence type="ECO:0000313" key="3">
    <source>
        <dbReference type="EMBL" id="KAE9356238.1"/>
    </source>
</evidence>
<reference evidence="2 5" key="1">
    <citation type="submission" date="2018-09" db="EMBL/GenBank/DDBJ databases">
        <title>Genomic investigation of the strawberry pathogen Phytophthora fragariae indicates pathogenicity is determined by transcriptional variation in three key races.</title>
        <authorList>
            <person name="Adams T.M."/>
            <person name="Armitage A.D."/>
            <person name="Sobczyk M.K."/>
            <person name="Bates H.J."/>
            <person name="Dunwell J.M."/>
            <person name="Nellist C.F."/>
            <person name="Harrison R.J."/>
        </authorList>
    </citation>
    <scope>NUCLEOTIDE SEQUENCE [LARGE SCALE GENOMIC DNA]</scope>
    <source>
        <strain evidence="2 5">SCRP324</strain>
        <strain evidence="3 4">SCRP333</strain>
    </source>
</reference>
<feature type="region of interest" description="Disordered" evidence="1">
    <location>
        <begin position="88"/>
        <end position="107"/>
    </location>
</feature>
<dbReference type="Proteomes" id="UP000435112">
    <property type="component" value="Unassembled WGS sequence"/>
</dbReference>
<dbReference type="OrthoDB" id="10444719at2759"/>